<dbReference type="InterPro" id="IPR010998">
    <property type="entry name" value="Integrase_recombinase_N"/>
</dbReference>
<keyword evidence="2" id="KW-0229">DNA integration</keyword>
<evidence type="ECO:0000256" key="3">
    <source>
        <dbReference type="ARBA" id="ARBA00023125"/>
    </source>
</evidence>
<accession>A0A1E8B8M8</accession>
<evidence type="ECO:0000256" key="1">
    <source>
        <dbReference type="ARBA" id="ARBA00008857"/>
    </source>
</evidence>
<feature type="domain" description="Core-binding (CB)" evidence="7">
    <location>
        <begin position="70"/>
        <end position="145"/>
    </location>
</feature>
<keyword evidence="3 5" id="KW-0238">DNA-binding</keyword>
<dbReference type="PROSITE" id="PS51898">
    <property type="entry name" value="TYR_RECOMBINASE"/>
    <property type="match status" value="1"/>
</dbReference>
<comment type="similarity">
    <text evidence="1">Belongs to the 'phage' integrase family.</text>
</comment>
<keyword evidence="4" id="KW-0233">DNA recombination</keyword>
<sequence>MKGYFHKRGDRWSFTIDIGIDQMTGKRKQKSKSGFRTKKEAQNAAAAMITEIEKGMYFDDKQLSVLDIWEKLQPIRKAELKITSYEKDMSLVRLYILPTFGYKKIKSIKPVMIQSYYAELKEKGLSNGTISNIHRCFRCIFKHAVEWEIIHGNIMNKVKKPREEQGEMKTWSSEECNRFLQYLKEKNKKYYMFFLLAIYTGMRRGELLALTWKDIDFDNKRILVNKSLVKTEKGLFKAATKTKSSNRSISISSFVVTELQSYYVYKKKEFFRWGIHLNEEAFIFAGNTIHSPLHIDAPHRFLKDHYRKAGVPRIRIHDLRHTHATLMLQAGEHPKIVQDRLGHSSIQMTLDKYSHITQNMQQQAAENFENVIKSYENIK</sequence>
<dbReference type="PROSITE" id="PS51900">
    <property type="entry name" value="CB"/>
    <property type="match status" value="1"/>
</dbReference>
<dbReference type="Pfam" id="PF14657">
    <property type="entry name" value="Arm-DNA-bind_4"/>
    <property type="match status" value="1"/>
</dbReference>
<dbReference type="InterPro" id="IPR028259">
    <property type="entry name" value="AP2-like_int_N"/>
</dbReference>
<dbReference type="PANTHER" id="PTHR30349">
    <property type="entry name" value="PHAGE INTEGRASE-RELATED"/>
    <property type="match status" value="1"/>
</dbReference>
<dbReference type="InterPro" id="IPR013762">
    <property type="entry name" value="Integrase-like_cat_sf"/>
</dbReference>
<reference evidence="8 9" key="1">
    <citation type="submission" date="2016-05" db="EMBL/GenBank/DDBJ databases">
        <title>Bacillus thuringiensis and Bacillus weihenstephanensis as novel biocontrol agents of wilt causing Verticillium species.</title>
        <authorList>
            <person name="Hollensteiner J."/>
            <person name="Wemheuer F."/>
            <person name="Harting R."/>
            <person name="Kolarzyk A."/>
            <person name="Diaz-Valerio S."/>
            <person name="Poehlein A."/>
            <person name="Brzuszkiewicz E."/>
            <person name="Nesemann K."/>
            <person name="Braus-Stromeyer S."/>
            <person name="Braus G."/>
            <person name="Daniel R."/>
            <person name="Liesegang H."/>
        </authorList>
    </citation>
    <scope>NUCLEOTIDE SEQUENCE [LARGE SCALE GENOMIC DNA]</scope>
    <source>
        <strain evidence="8 9">GOE8</strain>
    </source>
</reference>
<gene>
    <name evidence="8" type="ORF">BWGOE8_20690</name>
</gene>
<organism evidence="8 9">
    <name type="scientific">Bacillus mycoides</name>
    <dbReference type="NCBI Taxonomy" id="1405"/>
    <lineage>
        <taxon>Bacteria</taxon>
        <taxon>Bacillati</taxon>
        <taxon>Bacillota</taxon>
        <taxon>Bacilli</taxon>
        <taxon>Bacillales</taxon>
        <taxon>Bacillaceae</taxon>
        <taxon>Bacillus</taxon>
        <taxon>Bacillus cereus group</taxon>
    </lineage>
</organism>
<evidence type="ECO:0000256" key="2">
    <source>
        <dbReference type="ARBA" id="ARBA00022908"/>
    </source>
</evidence>
<dbReference type="InterPro" id="IPR002104">
    <property type="entry name" value="Integrase_catalytic"/>
</dbReference>
<feature type="domain" description="Tyr recombinase" evidence="6">
    <location>
        <begin position="166"/>
        <end position="366"/>
    </location>
</feature>
<dbReference type="Gene3D" id="1.10.150.130">
    <property type="match status" value="1"/>
</dbReference>
<evidence type="ECO:0000313" key="9">
    <source>
        <dbReference type="Proteomes" id="UP000175706"/>
    </source>
</evidence>
<dbReference type="SUPFAM" id="SSF56349">
    <property type="entry name" value="DNA breaking-rejoining enzymes"/>
    <property type="match status" value="1"/>
</dbReference>
<name>A0A1E8B8M8_BACMY</name>
<dbReference type="CDD" id="cd01189">
    <property type="entry name" value="INT_ICEBs1_C_like"/>
    <property type="match status" value="1"/>
</dbReference>
<evidence type="ECO:0000259" key="6">
    <source>
        <dbReference type="PROSITE" id="PS51898"/>
    </source>
</evidence>
<dbReference type="InterPro" id="IPR004107">
    <property type="entry name" value="Integrase_SAM-like_N"/>
</dbReference>
<dbReference type="GO" id="GO:0015074">
    <property type="term" value="P:DNA integration"/>
    <property type="evidence" value="ECO:0007669"/>
    <property type="project" value="UniProtKB-KW"/>
</dbReference>
<protein>
    <submittedName>
        <fullName evidence="8">Integrase</fullName>
    </submittedName>
</protein>
<dbReference type="Proteomes" id="UP000175706">
    <property type="component" value="Unassembled WGS sequence"/>
</dbReference>
<dbReference type="GO" id="GO:0003677">
    <property type="term" value="F:DNA binding"/>
    <property type="evidence" value="ECO:0007669"/>
    <property type="project" value="UniProtKB-UniRule"/>
</dbReference>
<dbReference type="InterPro" id="IPR011010">
    <property type="entry name" value="DNA_brk_join_enz"/>
</dbReference>
<proteinExistence type="inferred from homology"/>
<dbReference type="Pfam" id="PF00589">
    <property type="entry name" value="Phage_integrase"/>
    <property type="match status" value="1"/>
</dbReference>
<dbReference type="PATRIC" id="fig|86662.25.peg.2071"/>
<dbReference type="AlphaFoldDB" id="A0A1E8B8M8"/>
<dbReference type="GO" id="GO:0006310">
    <property type="term" value="P:DNA recombination"/>
    <property type="evidence" value="ECO:0007669"/>
    <property type="project" value="UniProtKB-KW"/>
</dbReference>
<dbReference type="EMBL" id="LXLT01000024">
    <property type="protein sequence ID" value="OFD80701.1"/>
    <property type="molecule type" value="Genomic_DNA"/>
</dbReference>
<dbReference type="RefSeq" id="WP_070142255.1">
    <property type="nucleotide sequence ID" value="NZ_LXLT01000024.1"/>
</dbReference>
<evidence type="ECO:0000256" key="5">
    <source>
        <dbReference type="PROSITE-ProRule" id="PRU01248"/>
    </source>
</evidence>
<dbReference type="Gene3D" id="1.10.443.10">
    <property type="entry name" value="Intergrase catalytic core"/>
    <property type="match status" value="1"/>
</dbReference>
<evidence type="ECO:0000256" key="4">
    <source>
        <dbReference type="ARBA" id="ARBA00023172"/>
    </source>
</evidence>
<evidence type="ECO:0000313" key="8">
    <source>
        <dbReference type="EMBL" id="OFD80701.1"/>
    </source>
</evidence>
<dbReference type="InterPro" id="IPR050090">
    <property type="entry name" value="Tyrosine_recombinase_XerCD"/>
</dbReference>
<dbReference type="PANTHER" id="PTHR30349:SF64">
    <property type="entry name" value="PROPHAGE INTEGRASE INTD-RELATED"/>
    <property type="match status" value="1"/>
</dbReference>
<evidence type="ECO:0000259" key="7">
    <source>
        <dbReference type="PROSITE" id="PS51900"/>
    </source>
</evidence>
<dbReference type="Pfam" id="PF14659">
    <property type="entry name" value="Phage_int_SAM_3"/>
    <property type="match status" value="1"/>
</dbReference>
<dbReference type="InterPro" id="IPR044068">
    <property type="entry name" value="CB"/>
</dbReference>
<comment type="caution">
    <text evidence="8">The sequence shown here is derived from an EMBL/GenBank/DDBJ whole genome shotgun (WGS) entry which is preliminary data.</text>
</comment>